<dbReference type="CDD" id="cd02142">
    <property type="entry name" value="McbC_SagB-like_oxidoreductase"/>
    <property type="match status" value="1"/>
</dbReference>
<organism evidence="3 4">
    <name type="scientific">Methanoculleus bourgensis</name>
    <dbReference type="NCBI Taxonomy" id="83986"/>
    <lineage>
        <taxon>Archaea</taxon>
        <taxon>Methanobacteriati</taxon>
        <taxon>Methanobacteriota</taxon>
        <taxon>Stenosarchaea group</taxon>
        <taxon>Methanomicrobia</taxon>
        <taxon>Methanomicrobiales</taxon>
        <taxon>Methanomicrobiaceae</taxon>
        <taxon>Methanoculleus</taxon>
    </lineage>
</organism>
<dbReference type="EC" id="1.-.-.-" evidence="3"/>
<dbReference type="InterPro" id="IPR000415">
    <property type="entry name" value="Nitroreductase-like"/>
</dbReference>
<gene>
    <name evidence="3" type="primary">noxC</name>
    <name evidence="3" type="ORF">MMAB1_0293</name>
</gene>
<feature type="domain" description="Nitroreductase" evidence="2">
    <location>
        <begin position="64"/>
        <end position="240"/>
    </location>
</feature>
<dbReference type="InterPro" id="IPR020051">
    <property type="entry name" value="SagB-type_dehydrogenase"/>
</dbReference>
<keyword evidence="3" id="KW-0560">Oxidoreductase</keyword>
<dbReference type="PROSITE" id="PS51257">
    <property type="entry name" value="PROKAR_LIPOPROTEIN"/>
    <property type="match status" value="1"/>
</dbReference>
<dbReference type="EMBL" id="LT158599">
    <property type="protein sequence ID" value="CVK31510.1"/>
    <property type="molecule type" value="Genomic_DNA"/>
</dbReference>
<accession>A0A0X3BI87</accession>
<dbReference type="KEGG" id="mema:MMAB1_0293"/>
<dbReference type="Gene3D" id="3.40.109.10">
    <property type="entry name" value="NADH Oxidase"/>
    <property type="match status" value="1"/>
</dbReference>
<feature type="region of interest" description="Disordered" evidence="1">
    <location>
        <begin position="237"/>
        <end position="257"/>
    </location>
</feature>
<dbReference type="InterPro" id="IPR029479">
    <property type="entry name" value="Nitroreductase"/>
</dbReference>
<evidence type="ECO:0000313" key="3">
    <source>
        <dbReference type="EMBL" id="CVK31510.1"/>
    </source>
</evidence>
<dbReference type="OrthoDB" id="10206at2157"/>
<evidence type="ECO:0000259" key="2">
    <source>
        <dbReference type="Pfam" id="PF00881"/>
    </source>
</evidence>
<dbReference type="NCBIfam" id="TIGR03605">
    <property type="entry name" value="antibiot_sagB"/>
    <property type="match status" value="1"/>
</dbReference>
<dbReference type="PANTHER" id="PTHR43745">
    <property type="entry name" value="NITROREDUCTASE MJ1384-RELATED"/>
    <property type="match status" value="1"/>
</dbReference>
<evidence type="ECO:0000313" key="4">
    <source>
        <dbReference type="Proteomes" id="UP000069850"/>
    </source>
</evidence>
<name>A0A0X3BI87_9EURY</name>
<evidence type="ECO:0000256" key="1">
    <source>
        <dbReference type="SAM" id="MobiDB-lite"/>
    </source>
</evidence>
<dbReference type="PANTHER" id="PTHR43745:SF2">
    <property type="entry name" value="NITROREDUCTASE MJ1384-RELATED"/>
    <property type="match status" value="1"/>
</dbReference>
<dbReference type="InterPro" id="IPR052544">
    <property type="entry name" value="Bacteriocin_Proc_Enz"/>
</dbReference>
<proteinExistence type="predicted"/>
<dbReference type="RefSeq" id="WP_062266348.1">
    <property type="nucleotide sequence ID" value="NZ_LT158599.1"/>
</dbReference>
<sequence length="257" mass="26559">MDRKYIHPGLIIAAIFTLVLASGCAGVHPLPGENSTLASSGTPEGAVGLPEPSFNGNVSVEEALRERRSVRVYAEVPLTLSDLGQVLWAAQGVTNDRGYRTAPSAGALYPLEVYVVAGNIMGLEPGIYHYRPGEHLLIQTASGDQRAALQAAAVNQTSVGDAPVTIVIAAVPDRTTAKYGERGMRYVSMEAGHAAENVYLQAQAINLGTVTIGAFDDGEVREVLGLPGNTTPLYLMPVGRPVPGSGGDGGTPVGGGG</sequence>
<feature type="compositionally biased region" description="Gly residues" evidence="1">
    <location>
        <begin position="244"/>
        <end position="257"/>
    </location>
</feature>
<protein>
    <submittedName>
        <fullName evidence="3">Putative enzyme</fullName>
        <ecNumber evidence="3">1.-.-.-</ecNumber>
    </submittedName>
</protein>
<dbReference type="GeneID" id="27136395"/>
<reference evidence="3 4" key="1">
    <citation type="submission" date="2016-01" db="EMBL/GenBank/DDBJ databases">
        <authorList>
            <person name="Manzoor S."/>
        </authorList>
    </citation>
    <scope>NUCLEOTIDE SEQUENCE [LARGE SCALE GENOMIC DNA]</scope>
    <source>
        <strain evidence="3">Methanoculleus sp MAB1</strain>
    </source>
</reference>
<dbReference type="Proteomes" id="UP000069850">
    <property type="component" value="Chromosome 1"/>
</dbReference>
<dbReference type="AlphaFoldDB" id="A0A0X3BI87"/>
<dbReference type="Pfam" id="PF00881">
    <property type="entry name" value="Nitroreductase"/>
    <property type="match status" value="1"/>
</dbReference>
<dbReference type="GO" id="GO:0016491">
    <property type="term" value="F:oxidoreductase activity"/>
    <property type="evidence" value="ECO:0007669"/>
    <property type="project" value="UniProtKB-KW"/>
</dbReference>
<dbReference type="SUPFAM" id="SSF55469">
    <property type="entry name" value="FMN-dependent nitroreductase-like"/>
    <property type="match status" value="1"/>
</dbReference>